<reference evidence="3" key="1">
    <citation type="journal article" date="2019" name="Int. J. Syst. Evol. Microbiol.">
        <title>The Global Catalogue of Microorganisms (GCM) 10K type strain sequencing project: providing services to taxonomists for standard genome sequencing and annotation.</title>
        <authorList>
            <consortium name="The Broad Institute Genomics Platform"/>
            <consortium name="The Broad Institute Genome Sequencing Center for Infectious Disease"/>
            <person name="Wu L."/>
            <person name="Ma J."/>
        </authorList>
    </citation>
    <scope>NUCLEOTIDE SEQUENCE [LARGE SCALE GENOMIC DNA]</scope>
    <source>
        <strain evidence="3">JCM 9687</strain>
    </source>
</reference>
<dbReference type="SUPFAM" id="SSF54373">
    <property type="entry name" value="FAD-linked reductases, C-terminal domain"/>
    <property type="match status" value="1"/>
</dbReference>
<protein>
    <submittedName>
        <fullName evidence="2">Uncharacterized protein</fullName>
    </submittedName>
</protein>
<dbReference type="Gene3D" id="3.30.9.10">
    <property type="entry name" value="D-Amino Acid Oxidase, subunit A, domain 2"/>
    <property type="match status" value="1"/>
</dbReference>
<dbReference type="RefSeq" id="WP_344924255.1">
    <property type="nucleotide sequence ID" value="NZ_BAAAYK010000019.1"/>
</dbReference>
<dbReference type="EMBL" id="BAAAYK010000019">
    <property type="protein sequence ID" value="GAA3353617.1"/>
    <property type="molecule type" value="Genomic_DNA"/>
</dbReference>
<comment type="caution">
    <text evidence="2">The sequence shown here is derived from an EMBL/GenBank/DDBJ whole genome shotgun (WGS) entry which is preliminary data.</text>
</comment>
<name>A0ABP6RHQ4_9PSEU</name>
<evidence type="ECO:0000313" key="3">
    <source>
        <dbReference type="Proteomes" id="UP001500483"/>
    </source>
</evidence>
<organism evidence="2 3">
    <name type="scientific">Saccharopolyspora gregorii</name>
    <dbReference type="NCBI Taxonomy" id="33914"/>
    <lineage>
        <taxon>Bacteria</taxon>
        <taxon>Bacillati</taxon>
        <taxon>Actinomycetota</taxon>
        <taxon>Actinomycetes</taxon>
        <taxon>Pseudonocardiales</taxon>
        <taxon>Pseudonocardiaceae</taxon>
        <taxon>Saccharopolyspora</taxon>
    </lineage>
</organism>
<sequence>MQRRYPYDWLTMLAHLTAPVEGIRYAIHPDGFAGMMPRAGALGRLYLQVPADEDIARWSTARMRDELDRRLGTDFRPPGIVRIREGSSVTCTSSRTGLPLGERLHQRLRETEVREARALRRGRVRPQQHRRAIVAQRHHSGRRHQQQALADRVQDRVVVLVHPAQLRRGQPVRVPAQPARHQVPGHPAEQQRHRTHPGQHQQLPAQLRGEHPHRDAHRHRAAHPARVVEHRDHHPTDGPRVPS</sequence>
<feature type="compositionally biased region" description="Basic residues" evidence="1">
    <location>
        <begin position="214"/>
        <end position="223"/>
    </location>
</feature>
<dbReference type="Proteomes" id="UP001500483">
    <property type="component" value="Unassembled WGS sequence"/>
</dbReference>
<keyword evidence="3" id="KW-1185">Reference proteome</keyword>
<evidence type="ECO:0000256" key="1">
    <source>
        <dbReference type="SAM" id="MobiDB-lite"/>
    </source>
</evidence>
<feature type="compositionally biased region" description="Basic and acidic residues" evidence="1">
    <location>
        <begin position="226"/>
        <end position="237"/>
    </location>
</feature>
<gene>
    <name evidence="2" type="ORF">GCM10020366_07540</name>
</gene>
<evidence type="ECO:0000313" key="2">
    <source>
        <dbReference type="EMBL" id="GAA3353617.1"/>
    </source>
</evidence>
<feature type="region of interest" description="Disordered" evidence="1">
    <location>
        <begin position="168"/>
        <end position="243"/>
    </location>
</feature>
<proteinExistence type="predicted"/>
<accession>A0ABP6RHQ4</accession>
<feature type="region of interest" description="Disordered" evidence="1">
    <location>
        <begin position="121"/>
        <end position="151"/>
    </location>
</feature>
<feature type="compositionally biased region" description="Basic residues" evidence="1">
    <location>
        <begin position="121"/>
        <end position="145"/>
    </location>
</feature>